<gene>
    <name evidence="9" type="ORF">DFR34_11859</name>
</gene>
<dbReference type="PROSITE" id="PS51007">
    <property type="entry name" value="CYTC"/>
    <property type="match status" value="1"/>
</dbReference>
<evidence type="ECO:0000256" key="4">
    <source>
        <dbReference type="ARBA" id="ARBA00022982"/>
    </source>
</evidence>
<dbReference type="InterPro" id="IPR036909">
    <property type="entry name" value="Cyt_c-like_dom_sf"/>
</dbReference>
<keyword evidence="5 6" id="KW-0408">Iron</keyword>
<keyword evidence="3 6" id="KW-0479">Metal-binding</keyword>
<dbReference type="SUPFAM" id="SSF46626">
    <property type="entry name" value="Cytochrome c"/>
    <property type="match status" value="1"/>
</dbReference>
<accession>A0A318KII0</accession>
<feature type="domain" description="Cytochrome c" evidence="8">
    <location>
        <begin position="1"/>
        <end position="101"/>
    </location>
</feature>
<dbReference type="EMBL" id="QJKI01000018">
    <property type="protein sequence ID" value="PXX77250.1"/>
    <property type="molecule type" value="Genomic_DNA"/>
</dbReference>
<feature type="binding site" description="covalent" evidence="6">
    <location>
        <position position="32"/>
    </location>
    <ligand>
        <name>heme c</name>
        <dbReference type="ChEBI" id="CHEBI:61717"/>
    </ligand>
</feature>
<keyword evidence="7" id="KW-0732">Signal</keyword>
<dbReference type="InterPro" id="IPR002324">
    <property type="entry name" value="Cyt_c_ID"/>
</dbReference>
<sequence length="101" mass="10612">MRIFSLSLLAALASAASLPALASAELAKQHNCLSCHSVDKKVVGPSYKDIAAKYKGQSVEAALIDKIKHGSKGVYGPIPMPANANVPDADVKTLVKWILAQ</sequence>
<evidence type="ECO:0000256" key="2">
    <source>
        <dbReference type="ARBA" id="ARBA00022617"/>
    </source>
</evidence>
<evidence type="ECO:0000313" key="10">
    <source>
        <dbReference type="Proteomes" id="UP000247555"/>
    </source>
</evidence>
<name>A0A318KII0_9NEIS</name>
<dbReference type="Pfam" id="PF00034">
    <property type="entry name" value="Cytochrom_C"/>
    <property type="match status" value="1"/>
</dbReference>
<keyword evidence="2 6" id="KW-0349">Heme</keyword>
<keyword evidence="10" id="KW-1185">Reference proteome</keyword>
<comment type="caution">
    <text evidence="9">The sequence shown here is derived from an EMBL/GenBank/DDBJ whole genome shotgun (WGS) entry which is preliminary data.</text>
</comment>
<evidence type="ECO:0000256" key="3">
    <source>
        <dbReference type="ARBA" id="ARBA00022723"/>
    </source>
</evidence>
<dbReference type="InterPro" id="IPR009056">
    <property type="entry name" value="Cyt_c-like_dom"/>
</dbReference>
<evidence type="ECO:0000313" key="9">
    <source>
        <dbReference type="EMBL" id="PXX77250.1"/>
    </source>
</evidence>
<evidence type="ECO:0000256" key="5">
    <source>
        <dbReference type="ARBA" id="ARBA00023004"/>
    </source>
</evidence>
<feature type="binding site" description="covalent" evidence="6">
    <location>
        <position position="80"/>
    </location>
    <ligand>
        <name>heme c</name>
        <dbReference type="ChEBI" id="CHEBI:61717"/>
    </ligand>
</feature>
<dbReference type="Gene3D" id="1.10.760.10">
    <property type="entry name" value="Cytochrome c-like domain"/>
    <property type="match status" value="1"/>
</dbReference>
<evidence type="ECO:0000256" key="1">
    <source>
        <dbReference type="ARBA" id="ARBA00022448"/>
    </source>
</evidence>
<dbReference type="AlphaFoldDB" id="A0A318KII0"/>
<dbReference type="PRINTS" id="PR00606">
    <property type="entry name" value="CYTCHROMECID"/>
</dbReference>
<reference evidence="9 10" key="1">
    <citation type="submission" date="2018-05" db="EMBL/GenBank/DDBJ databases">
        <title>Genomic Encyclopedia of Type Strains, Phase IV (KMG-IV): sequencing the most valuable type-strain genomes for metagenomic binning, comparative biology and taxonomic classification.</title>
        <authorList>
            <person name="Goeker M."/>
        </authorList>
    </citation>
    <scope>NUCLEOTIDE SEQUENCE [LARGE SCALE GENOMIC DNA]</scope>
    <source>
        <strain evidence="9 10">DSM 29661</strain>
    </source>
</reference>
<dbReference type="GO" id="GO:0005506">
    <property type="term" value="F:iron ion binding"/>
    <property type="evidence" value="ECO:0007669"/>
    <property type="project" value="InterPro"/>
</dbReference>
<evidence type="ECO:0000256" key="6">
    <source>
        <dbReference type="PIRSR" id="PIRSR602324-1"/>
    </source>
</evidence>
<organism evidence="9 10">
    <name type="scientific">Rivihabitans pingtungensis</name>
    <dbReference type="NCBI Taxonomy" id="1054498"/>
    <lineage>
        <taxon>Bacteria</taxon>
        <taxon>Pseudomonadati</taxon>
        <taxon>Pseudomonadota</taxon>
        <taxon>Betaproteobacteria</taxon>
        <taxon>Neisseriales</taxon>
        <taxon>Aquaspirillaceae</taxon>
        <taxon>Rivihabitans</taxon>
    </lineage>
</organism>
<feature type="binding site" description="covalent" evidence="6">
    <location>
        <position position="36"/>
    </location>
    <ligand>
        <name>heme c</name>
        <dbReference type="ChEBI" id="CHEBI:61717"/>
    </ligand>
</feature>
<keyword evidence="4" id="KW-0249">Electron transport</keyword>
<dbReference type="GO" id="GO:0009055">
    <property type="term" value="F:electron transfer activity"/>
    <property type="evidence" value="ECO:0007669"/>
    <property type="project" value="InterPro"/>
</dbReference>
<protein>
    <submittedName>
        <fullName evidence="9">Cytochrome c</fullName>
    </submittedName>
</protein>
<evidence type="ECO:0000256" key="7">
    <source>
        <dbReference type="SAM" id="SignalP"/>
    </source>
</evidence>
<dbReference type="Proteomes" id="UP000247555">
    <property type="component" value="Unassembled WGS sequence"/>
</dbReference>
<dbReference type="OrthoDB" id="9814063at2"/>
<feature type="signal peptide" evidence="7">
    <location>
        <begin position="1"/>
        <end position="22"/>
    </location>
</feature>
<keyword evidence="1" id="KW-0813">Transport</keyword>
<proteinExistence type="predicted"/>
<dbReference type="RefSeq" id="WP_110391476.1">
    <property type="nucleotide sequence ID" value="NZ_QJKI01000018.1"/>
</dbReference>
<evidence type="ECO:0000259" key="8">
    <source>
        <dbReference type="PROSITE" id="PS51007"/>
    </source>
</evidence>
<comment type="PTM">
    <text evidence="6">Binds 1 heme c group covalently per subunit.</text>
</comment>
<feature type="chain" id="PRO_5016266682" evidence="7">
    <location>
        <begin position="23"/>
        <end position="101"/>
    </location>
</feature>
<dbReference type="GO" id="GO:0020037">
    <property type="term" value="F:heme binding"/>
    <property type="evidence" value="ECO:0007669"/>
    <property type="project" value="InterPro"/>
</dbReference>